<protein>
    <submittedName>
        <fullName evidence="7">Putative membrane protein</fullName>
    </submittedName>
</protein>
<comment type="subcellular location">
    <subcellularLocation>
        <location evidence="1">Membrane</location>
        <topology evidence="1">Multi-pass membrane protein</topology>
    </subcellularLocation>
</comment>
<keyword evidence="3 6" id="KW-0812">Transmembrane</keyword>
<evidence type="ECO:0000313" key="7">
    <source>
        <dbReference type="EMBL" id="GFG76348.1"/>
    </source>
</evidence>
<feature type="transmembrane region" description="Helical" evidence="6">
    <location>
        <begin position="103"/>
        <end position="125"/>
    </location>
</feature>
<feature type="transmembrane region" description="Helical" evidence="6">
    <location>
        <begin position="222"/>
        <end position="244"/>
    </location>
</feature>
<feature type="transmembrane region" description="Helical" evidence="6">
    <location>
        <begin position="6"/>
        <end position="26"/>
    </location>
</feature>
<feature type="transmembrane region" description="Helical" evidence="6">
    <location>
        <begin position="251"/>
        <end position="273"/>
    </location>
</feature>
<keyword evidence="8" id="KW-1185">Reference proteome</keyword>
<dbReference type="RefSeq" id="WP_163759609.1">
    <property type="nucleotide sequence ID" value="NZ_BLKW01000004.1"/>
</dbReference>
<feature type="transmembrane region" description="Helical" evidence="6">
    <location>
        <begin position="131"/>
        <end position="148"/>
    </location>
</feature>
<dbReference type="GO" id="GO:0016020">
    <property type="term" value="C:membrane"/>
    <property type="evidence" value="ECO:0007669"/>
    <property type="project" value="UniProtKB-SubCell"/>
</dbReference>
<keyword evidence="5 6" id="KW-0472">Membrane</keyword>
<evidence type="ECO:0000256" key="4">
    <source>
        <dbReference type="ARBA" id="ARBA00022989"/>
    </source>
</evidence>
<gene>
    <name evidence="7" type="ORF">MBOT_37130</name>
</gene>
<dbReference type="InterPro" id="IPR022369">
    <property type="entry name" value="Integral_membrane_TerC_rswitch"/>
</dbReference>
<dbReference type="AlphaFoldDB" id="A0A7I9Y2Q0"/>
<evidence type="ECO:0000256" key="5">
    <source>
        <dbReference type="ARBA" id="ARBA00023136"/>
    </source>
</evidence>
<dbReference type="InterPro" id="IPR005496">
    <property type="entry name" value="Integral_membrane_TerC"/>
</dbReference>
<dbReference type="PANTHER" id="PTHR30238:SF0">
    <property type="entry name" value="THYLAKOID MEMBRANE PROTEIN TERC, CHLOROPLASTIC"/>
    <property type="match status" value="1"/>
</dbReference>
<dbReference type="NCBIfam" id="TIGR03718">
    <property type="entry name" value="R_switched_Alx"/>
    <property type="match status" value="1"/>
</dbReference>
<organism evidence="7 8">
    <name type="scientific">Mycobacterium botniense</name>
    <dbReference type="NCBI Taxonomy" id="84962"/>
    <lineage>
        <taxon>Bacteria</taxon>
        <taxon>Bacillati</taxon>
        <taxon>Actinomycetota</taxon>
        <taxon>Actinomycetes</taxon>
        <taxon>Mycobacteriales</taxon>
        <taxon>Mycobacteriaceae</taxon>
        <taxon>Mycobacterium</taxon>
    </lineage>
</organism>
<evidence type="ECO:0000256" key="2">
    <source>
        <dbReference type="ARBA" id="ARBA00007511"/>
    </source>
</evidence>
<evidence type="ECO:0000256" key="6">
    <source>
        <dbReference type="SAM" id="Phobius"/>
    </source>
</evidence>
<comment type="similarity">
    <text evidence="2">Belongs to the TerC family.</text>
</comment>
<feature type="transmembrane region" description="Helical" evidence="6">
    <location>
        <begin position="79"/>
        <end position="96"/>
    </location>
</feature>
<feature type="transmembrane region" description="Helical" evidence="6">
    <location>
        <begin position="190"/>
        <end position="210"/>
    </location>
</feature>
<dbReference type="PANTHER" id="PTHR30238">
    <property type="entry name" value="MEMBRANE BOUND PREDICTED REDOX MODULATOR"/>
    <property type="match status" value="1"/>
</dbReference>
<dbReference type="Proteomes" id="UP000465361">
    <property type="component" value="Unassembled WGS sequence"/>
</dbReference>
<accession>A0A7I9Y2Q0</accession>
<feature type="transmembrane region" description="Helical" evidence="6">
    <location>
        <begin position="38"/>
        <end position="59"/>
    </location>
</feature>
<reference evidence="7 8" key="1">
    <citation type="journal article" date="2019" name="Emerg. Microbes Infect.">
        <title>Comprehensive subspecies identification of 175 nontuberculous mycobacteria species based on 7547 genomic profiles.</title>
        <authorList>
            <person name="Matsumoto Y."/>
            <person name="Kinjo T."/>
            <person name="Motooka D."/>
            <person name="Nabeya D."/>
            <person name="Jung N."/>
            <person name="Uechi K."/>
            <person name="Horii T."/>
            <person name="Iida T."/>
            <person name="Fujita J."/>
            <person name="Nakamura S."/>
        </authorList>
    </citation>
    <scope>NUCLEOTIDE SEQUENCE [LARGE SCALE GENOMIC DNA]</scope>
    <source>
        <strain evidence="7 8">JCM 17322</strain>
    </source>
</reference>
<feature type="transmembrane region" description="Helical" evidence="6">
    <location>
        <begin position="293"/>
        <end position="315"/>
    </location>
</feature>
<keyword evidence="4 6" id="KW-1133">Transmembrane helix</keyword>
<comment type="caution">
    <text evidence="7">The sequence shown here is derived from an EMBL/GenBank/DDBJ whole genome shotgun (WGS) entry which is preliminary data.</text>
</comment>
<dbReference type="Pfam" id="PF03741">
    <property type="entry name" value="TerC"/>
    <property type="match status" value="1"/>
</dbReference>
<evidence type="ECO:0000256" key="1">
    <source>
        <dbReference type="ARBA" id="ARBA00004141"/>
    </source>
</evidence>
<evidence type="ECO:0000256" key="3">
    <source>
        <dbReference type="ARBA" id="ARBA00022692"/>
    </source>
</evidence>
<sequence length="395" mass="43445">MGVSAVVWALTVTVLVGLAMFDYLAHVRHAHVPTLREAALWSALFIGLAILFGIGVVIVGGTTMGVEYFACYLSNQALSVDNLFIFLVVLGVFAVPRVAQQKVLLYGVMVALVARTAFIFVGAALISVFDWAFYLFAAVLLITAGNLLRPSESAGHTADAVVIRAARRFLRTSDRYHRDRLFTIENGKPVLTPMLLVMVALAGTDLLFAFDSIPALFGLSRNVYVVFSATALSLLGLRQLYFLIDGLLDRLIYLPYGLAVILGFIGVKLMLQALHENNIPFINHGNPVPVADVSTGLSLVVITVILVVTTAASLLSSRGRAQHAVARARRHAYEYLDLNCDTDPAERERTYNQLLAEERQIDALPPKYRARIRHQDELTELLERAHRAHDAHNRG</sequence>
<name>A0A7I9Y2Q0_9MYCO</name>
<evidence type="ECO:0000313" key="8">
    <source>
        <dbReference type="Proteomes" id="UP000465361"/>
    </source>
</evidence>
<proteinExistence type="inferred from homology"/>
<dbReference type="EMBL" id="BLKW01000004">
    <property type="protein sequence ID" value="GFG76348.1"/>
    <property type="molecule type" value="Genomic_DNA"/>
</dbReference>